<dbReference type="InterPro" id="IPR013083">
    <property type="entry name" value="Znf_RING/FYVE/PHD"/>
</dbReference>
<dbReference type="InterPro" id="IPR045195">
    <property type="entry name" value="LOG2-like_mRING_C3HC5"/>
</dbReference>
<name>A0A1W0A240_9STRA</name>
<dbReference type="InterPro" id="IPR001841">
    <property type="entry name" value="Znf_RING"/>
</dbReference>
<evidence type="ECO:0000256" key="2">
    <source>
        <dbReference type="ARBA" id="ARBA00004906"/>
    </source>
</evidence>
<dbReference type="PANTHER" id="PTHR22996:SF0">
    <property type="entry name" value="RE60872P-RELATED"/>
    <property type="match status" value="1"/>
</dbReference>
<dbReference type="GO" id="GO:0016567">
    <property type="term" value="P:protein ubiquitination"/>
    <property type="evidence" value="ECO:0007669"/>
    <property type="project" value="TreeGrafter"/>
</dbReference>
<comment type="pathway">
    <text evidence="2">Protein modification; protein ubiquitination.</text>
</comment>
<dbReference type="PROSITE" id="PS50089">
    <property type="entry name" value="ZF_RING_2"/>
    <property type="match status" value="1"/>
</dbReference>
<evidence type="ECO:0000256" key="4">
    <source>
        <dbReference type="ARBA" id="ARBA00022679"/>
    </source>
</evidence>
<accession>A0A1W0A240</accession>
<proteinExistence type="inferred from homology"/>
<evidence type="ECO:0000256" key="1">
    <source>
        <dbReference type="ARBA" id="ARBA00000900"/>
    </source>
</evidence>
<evidence type="ECO:0000256" key="8">
    <source>
        <dbReference type="ARBA" id="ARBA00022786"/>
    </source>
</evidence>
<dbReference type="PANTHER" id="PTHR22996">
    <property type="entry name" value="MAHOGUNIN"/>
    <property type="match status" value="1"/>
</dbReference>
<keyword evidence="9" id="KW-0862">Zinc</keyword>
<evidence type="ECO:0000256" key="11">
    <source>
        <dbReference type="ARBA" id="ARBA00025721"/>
    </source>
</evidence>
<comment type="caution">
    <text evidence="15">The sequence shown here is derived from an EMBL/GenBank/DDBJ whole genome shotgun (WGS) entry which is preliminary data.</text>
</comment>
<keyword evidence="7 12" id="KW-0863">Zinc-finger</keyword>
<organism evidence="15 16">
    <name type="scientific">Thraustotheca clavata</name>
    <dbReference type="NCBI Taxonomy" id="74557"/>
    <lineage>
        <taxon>Eukaryota</taxon>
        <taxon>Sar</taxon>
        <taxon>Stramenopiles</taxon>
        <taxon>Oomycota</taxon>
        <taxon>Saprolegniomycetes</taxon>
        <taxon>Saprolegniales</taxon>
        <taxon>Achlyaceae</taxon>
        <taxon>Thraustotheca</taxon>
    </lineage>
</organism>
<keyword evidence="8" id="KW-0833">Ubl conjugation pathway</keyword>
<dbReference type="EC" id="2.3.2.27" evidence="3"/>
<gene>
    <name evidence="15" type="ORF">THRCLA_03396</name>
</gene>
<dbReference type="STRING" id="74557.A0A1W0A240"/>
<evidence type="ECO:0000256" key="10">
    <source>
        <dbReference type="ARBA" id="ARBA00023288"/>
    </source>
</evidence>
<evidence type="ECO:0000256" key="6">
    <source>
        <dbReference type="ARBA" id="ARBA00022723"/>
    </source>
</evidence>
<feature type="domain" description="RING-type" evidence="14">
    <location>
        <begin position="266"/>
        <end position="305"/>
    </location>
</feature>
<dbReference type="Pfam" id="PF13920">
    <property type="entry name" value="zf-C3HC4_3"/>
    <property type="match status" value="1"/>
</dbReference>
<dbReference type="EMBL" id="JNBS01000629">
    <property type="protein sequence ID" value="OQS04354.1"/>
    <property type="molecule type" value="Genomic_DNA"/>
</dbReference>
<dbReference type="Pfam" id="PF26192">
    <property type="entry name" value="RNF157-like_N"/>
    <property type="match status" value="1"/>
</dbReference>
<dbReference type="InterPro" id="IPR045194">
    <property type="entry name" value="MGRN1/RNF157-like"/>
</dbReference>
<keyword evidence="10" id="KW-0449">Lipoprotein</keyword>
<dbReference type="Gene3D" id="3.30.40.10">
    <property type="entry name" value="Zinc/RING finger domain, C3HC4 (zinc finger)"/>
    <property type="match status" value="1"/>
</dbReference>
<keyword evidence="16" id="KW-1185">Reference proteome</keyword>
<dbReference type="GO" id="GO:0008270">
    <property type="term" value="F:zinc ion binding"/>
    <property type="evidence" value="ECO:0007669"/>
    <property type="project" value="UniProtKB-KW"/>
</dbReference>
<dbReference type="GO" id="GO:0005737">
    <property type="term" value="C:cytoplasm"/>
    <property type="evidence" value="ECO:0007669"/>
    <property type="project" value="TreeGrafter"/>
</dbReference>
<protein>
    <recommendedName>
        <fullName evidence="3">RING-type E3 ubiquitin transferase</fullName>
        <ecNumber evidence="3">2.3.2.27</ecNumber>
    </recommendedName>
</protein>
<dbReference type="InterPro" id="IPR058981">
    <property type="entry name" value="MGRN1/RNF157-like_N"/>
</dbReference>
<dbReference type="SUPFAM" id="SSF57850">
    <property type="entry name" value="RING/U-box"/>
    <property type="match status" value="1"/>
</dbReference>
<comment type="similarity">
    <text evidence="11">Belongs to the RING-type zinc finger family. LOG2 subfamily.</text>
</comment>
<evidence type="ECO:0000256" key="5">
    <source>
        <dbReference type="ARBA" id="ARBA00022707"/>
    </source>
</evidence>
<evidence type="ECO:0000256" key="12">
    <source>
        <dbReference type="PROSITE-ProRule" id="PRU00175"/>
    </source>
</evidence>
<evidence type="ECO:0000313" key="16">
    <source>
        <dbReference type="Proteomes" id="UP000243217"/>
    </source>
</evidence>
<evidence type="ECO:0000256" key="13">
    <source>
        <dbReference type="SAM" id="MobiDB-lite"/>
    </source>
</evidence>
<evidence type="ECO:0000256" key="7">
    <source>
        <dbReference type="ARBA" id="ARBA00022771"/>
    </source>
</evidence>
<dbReference type="CDD" id="cd16789">
    <property type="entry name" value="mRING-HC-C3HC5_MGRN1-like"/>
    <property type="match status" value="1"/>
</dbReference>
<dbReference type="GO" id="GO:0061630">
    <property type="term" value="F:ubiquitin protein ligase activity"/>
    <property type="evidence" value="ECO:0007669"/>
    <property type="project" value="UniProtKB-EC"/>
</dbReference>
<dbReference type="AlphaFoldDB" id="A0A1W0A240"/>
<evidence type="ECO:0000259" key="14">
    <source>
        <dbReference type="PROSITE" id="PS50089"/>
    </source>
</evidence>
<reference evidence="15 16" key="1">
    <citation type="journal article" date="2014" name="Genome Biol. Evol.">
        <title>The secreted proteins of Achlya hypogyna and Thraustotheca clavata identify the ancestral oomycete secretome and reveal gene acquisitions by horizontal gene transfer.</title>
        <authorList>
            <person name="Misner I."/>
            <person name="Blouin N."/>
            <person name="Leonard G."/>
            <person name="Richards T.A."/>
            <person name="Lane C.E."/>
        </authorList>
    </citation>
    <scope>NUCLEOTIDE SEQUENCE [LARGE SCALE GENOMIC DNA]</scope>
    <source>
        <strain evidence="15 16">ATCC 34112</strain>
    </source>
</reference>
<dbReference type="Proteomes" id="UP000243217">
    <property type="component" value="Unassembled WGS sequence"/>
</dbReference>
<evidence type="ECO:0000313" key="15">
    <source>
        <dbReference type="EMBL" id="OQS04354.1"/>
    </source>
</evidence>
<keyword evidence="6" id="KW-0479">Metal-binding</keyword>
<keyword evidence="5" id="KW-0519">Myristate</keyword>
<evidence type="ECO:0000256" key="3">
    <source>
        <dbReference type="ARBA" id="ARBA00012483"/>
    </source>
</evidence>
<comment type="catalytic activity">
    <reaction evidence="1">
        <text>S-ubiquitinyl-[E2 ubiquitin-conjugating enzyme]-L-cysteine + [acceptor protein]-L-lysine = [E2 ubiquitin-conjugating enzyme]-L-cysteine + N(6)-ubiquitinyl-[acceptor protein]-L-lysine.</text>
        <dbReference type="EC" id="2.3.2.27"/>
    </reaction>
</comment>
<keyword evidence="4" id="KW-0808">Transferase</keyword>
<evidence type="ECO:0000256" key="9">
    <source>
        <dbReference type="ARBA" id="ARBA00022833"/>
    </source>
</evidence>
<feature type="region of interest" description="Disordered" evidence="13">
    <location>
        <begin position="1"/>
        <end position="35"/>
    </location>
</feature>
<sequence>MGVSSSVMRGNGSGSRNYPPPLYGDPTNGNPSAPPLAYTHAQMQALYMSRGRVDMGFIQSQIAGGMAAPEMQETTTVRNDVNLKKQSLKLRTLEAGEYTLEFMFDSAKPCNILLYFNALETIDDGGNSSILNQKPELNVNSEPLVVYPAELGQTFTTPPFDLSAWSSIESAHQPNSSTYPLIIEIQVHNDGPTQPQKQATFLTFPKHDNTFKVQVLKQKVQVQGQTYELQEIYGMDGSIAAAPKNSSEAAEAKIQASDEVVDGGECIICLSEPRNTTILPCRHMCICLECSDALKKPGSTCPICRTKVESLLQIRVT</sequence>
<dbReference type="OrthoDB" id="1711136at2759"/>
<dbReference type="SMART" id="SM00184">
    <property type="entry name" value="RING"/>
    <property type="match status" value="1"/>
</dbReference>